<dbReference type="EMBL" id="WTYT01000003">
    <property type="protein sequence ID" value="MXO65875.1"/>
    <property type="molecule type" value="Genomic_DNA"/>
</dbReference>
<dbReference type="OrthoDB" id="5956991at2"/>
<feature type="signal peptide" evidence="1">
    <location>
        <begin position="1"/>
        <end position="22"/>
    </location>
</feature>
<dbReference type="RefSeq" id="WP_160736291.1">
    <property type="nucleotide sequence ID" value="NZ_WTYT01000003.1"/>
</dbReference>
<dbReference type="Proteomes" id="UP000438476">
    <property type="component" value="Unassembled WGS sequence"/>
</dbReference>
<name>A0A6I4T7V5_9SPHN</name>
<feature type="chain" id="PRO_5026333131" evidence="1">
    <location>
        <begin position="23"/>
        <end position="131"/>
    </location>
</feature>
<evidence type="ECO:0000313" key="2">
    <source>
        <dbReference type="EMBL" id="MXO65875.1"/>
    </source>
</evidence>
<keyword evidence="1" id="KW-0732">Signal</keyword>
<evidence type="ECO:0000256" key="1">
    <source>
        <dbReference type="SAM" id="SignalP"/>
    </source>
</evidence>
<accession>A0A6I4T7V5</accession>
<comment type="caution">
    <text evidence="2">The sequence shown here is derived from an EMBL/GenBank/DDBJ whole genome shotgun (WGS) entry which is preliminary data.</text>
</comment>
<organism evidence="2 3">
    <name type="scientific">Altericroceibacterium endophyticum</name>
    <dbReference type="NCBI Taxonomy" id="1808508"/>
    <lineage>
        <taxon>Bacteria</taxon>
        <taxon>Pseudomonadati</taxon>
        <taxon>Pseudomonadota</taxon>
        <taxon>Alphaproteobacteria</taxon>
        <taxon>Sphingomonadales</taxon>
        <taxon>Erythrobacteraceae</taxon>
        <taxon>Altericroceibacterium</taxon>
    </lineage>
</organism>
<reference evidence="2 3" key="1">
    <citation type="submission" date="2019-12" db="EMBL/GenBank/DDBJ databases">
        <title>Genomic-based taxomic classification of the family Erythrobacteraceae.</title>
        <authorList>
            <person name="Xu L."/>
        </authorList>
    </citation>
    <scope>NUCLEOTIDE SEQUENCE [LARGE SCALE GENOMIC DNA]</scope>
    <source>
        <strain evidence="2 3">LMG 29518</strain>
    </source>
</reference>
<proteinExistence type="predicted"/>
<dbReference type="AlphaFoldDB" id="A0A6I4T7V5"/>
<sequence length="131" mass="14288">MNKTFLAIAASALALTGTTAQAATTAEKGEARLEKMLEGRVAGEPQSCIFTPSQNRLKIIDETAMVYDGGKTIYVAKPRDPRSLDKNDILVIERRGSQLCSQDIIKTVDRSSGFMTGVVFLDDFVPYTKPD</sequence>
<gene>
    <name evidence="2" type="ORF">GRI91_08915</name>
</gene>
<keyword evidence="3" id="KW-1185">Reference proteome</keyword>
<protein>
    <submittedName>
        <fullName evidence="2">Uncharacterized protein</fullName>
    </submittedName>
</protein>
<evidence type="ECO:0000313" key="3">
    <source>
        <dbReference type="Proteomes" id="UP000438476"/>
    </source>
</evidence>